<dbReference type="AlphaFoldDB" id="A0A0C3K3I2"/>
<proteinExistence type="predicted"/>
<evidence type="ECO:0000313" key="1">
    <source>
        <dbReference type="EMBL" id="KIO04097.1"/>
    </source>
</evidence>
<keyword evidence="2" id="KW-1185">Reference proteome</keyword>
<accession>A0A0C3K3I2</accession>
<organism evidence="1 2">
    <name type="scientific">Pisolithus tinctorius Marx 270</name>
    <dbReference type="NCBI Taxonomy" id="870435"/>
    <lineage>
        <taxon>Eukaryota</taxon>
        <taxon>Fungi</taxon>
        <taxon>Dikarya</taxon>
        <taxon>Basidiomycota</taxon>
        <taxon>Agaricomycotina</taxon>
        <taxon>Agaricomycetes</taxon>
        <taxon>Agaricomycetidae</taxon>
        <taxon>Boletales</taxon>
        <taxon>Sclerodermatineae</taxon>
        <taxon>Pisolithaceae</taxon>
        <taxon>Pisolithus</taxon>
    </lineage>
</organism>
<name>A0A0C3K3I2_PISTI</name>
<dbReference type="Proteomes" id="UP000054217">
    <property type="component" value="Unassembled WGS sequence"/>
</dbReference>
<dbReference type="PROSITE" id="PS51257">
    <property type="entry name" value="PROKAR_LIPOPROTEIN"/>
    <property type="match status" value="1"/>
</dbReference>
<gene>
    <name evidence="1" type="ORF">M404DRAFT_602122</name>
</gene>
<protein>
    <submittedName>
        <fullName evidence="1">Uncharacterized protein</fullName>
    </submittedName>
</protein>
<dbReference type="HOGENOM" id="CLU_2134571_0_0_1"/>
<dbReference type="EMBL" id="KN831973">
    <property type="protein sequence ID" value="KIO04097.1"/>
    <property type="molecule type" value="Genomic_DNA"/>
</dbReference>
<dbReference type="InParanoid" id="A0A0C3K3I2"/>
<reference evidence="2" key="2">
    <citation type="submission" date="2015-01" db="EMBL/GenBank/DDBJ databases">
        <title>Evolutionary Origins and Diversification of the Mycorrhizal Mutualists.</title>
        <authorList>
            <consortium name="DOE Joint Genome Institute"/>
            <consortium name="Mycorrhizal Genomics Consortium"/>
            <person name="Kohler A."/>
            <person name="Kuo A."/>
            <person name="Nagy L.G."/>
            <person name="Floudas D."/>
            <person name="Copeland A."/>
            <person name="Barry K.W."/>
            <person name="Cichocki N."/>
            <person name="Veneault-Fourrey C."/>
            <person name="LaButti K."/>
            <person name="Lindquist E.A."/>
            <person name="Lipzen A."/>
            <person name="Lundell T."/>
            <person name="Morin E."/>
            <person name="Murat C."/>
            <person name="Riley R."/>
            <person name="Ohm R."/>
            <person name="Sun H."/>
            <person name="Tunlid A."/>
            <person name="Henrissat B."/>
            <person name="Grigoriev I.V."/>
            <person name="Hibbett D.S."/>
            <person name="Martin F."/>
        </authorList>
    </citation>
    <scope>NUCLEOTIDE SEQUENCE [LARGE SCALE GENOMIC DNA]</scope>
    <source>
        <strain evidence="2">Marx 270</strain>
    </source>
</reference>
<sequence length="113" mass="12562">MRVCHRIMPCREVDWHGCGFAIVACIFRCCTILFDMVKSPTIFTPNDDEYGSPWLARRIGPAVGCSWAILRPRSRTALPVPSIPSRLKVLSSSPLPGLPNKLICSVPPDSTYF</sequence>
<evidence type="ECO:0000313" key="2">
    <source>
        <dbReference type="Proteomes" id="UP000054217"/>
    </source>
</evidence>
<reference evidence="1 2" key="1">
    <citation type="submission" date="2014-04" db="EMBL/GenBank/DDBJ databases">
        <authorList>
            <consortium name="DOE Joint Genome Institute"/>
            <person name="Kuo A."/>
            <person name="Kohler A."/>
            <person name="Costa M.D."/>
            <person name="Nagy L.G."/>
            <person name="Floudas D."/>
            <person name="Copeland A."/>
            <person name="Barry K.W."/>
            <person name="Cichocki N."/>
            <person name="Veneault-Fourrey C."/>
            <person name="LaButti K."/>
            <person name="Lindquist E.A."/>
            <person name="Lipzen A."/>
            <person name="Lundell T."/>
            <person name="Morin E."/>
            <person name="Murat C."/>
            <person name="Sun H."/>
            <person name="Tunlid A."/>
            <person name="Henrissat B."/>
            <person name="Grigoriev I.V."/>
            <person name="Hibbett D.S."/>
            <person name="Martin F."/>
            <person name="Nordberg H.P."/>
            <person name="Cantor M.N."/>
            <person name="Hua S.X."/>
        </authorList>
    </citation>
    <scope>NUCLEOTIDE SEQUENCE [LARGE SCALE GENOMIC DNA]</scope>
    <source>
        <strain evidence="1 2">Marx 270</strain>
    </source>
</reference>